<evidence type="ECO:0000313" key="2">
    <source>
        <dbReference type="EMBL" id="BDT58149.1"/>
    </source>
</evidence>
<accession>A0ABN6T7B8</accession>
<keyword evidence="3" id="KW-1185">Reference proteome</keyword>
<proteinExistence type="predicted"/>
<dbReference type="Proteomes" id="UP001163336">
    <property type="component" value="Chromosome"/>
</dbReference>
<evidence type="ECO:0000313" key="3">
    <source>
        <dbReference type="Proteomes" id="UP001163336"/>
    </source>
</evidence>
<gene>
    <name evidence="2" type="ORF">MasN3_16430</name>
</gene>
<keyword evidence="1" id="KW-0472">Membrane</keyword>
<name>A0ABN6T7B8_9BURK</name>
<dbReference type="EMBL" id="AP026966">
    <property type="protein sequence ID" value="BDT58149.1"/>
    <property type="molecule type" value="Genomic_DNA"/>
</dbReference>
<keyword evidence="1" id="KW-0812">Transmembrane</keyword>
<protein>
    <submittedName>
        <fullName evidence="2">Uncharacterized protein</fullName>
    </submittedName>
</protein>
<sequence>MTRLYAKRTVELNRRTYGHNDHKEKTVRQIRMLCALCLMLVTSWASSANYTLWINGRTGGGAIGNYNDFTYWGPSTTAAGVNKKAVNWDGRSSIASQSGTVRNALDCFCTGANWCYVVTHSAGDLMMGYTLANYGGSARLKKNASPASNGVCGNSDGSSQTGWNIKWVRAASGAAGGSELSDAGSWTTSEPLVQDLKTTTARAMYNHNTTRNVWFYMYAAGKGTAYSGILPGQDDEAVAYHSTGGVAGSAGGSYCNPSDWFCNDLTLGTAANEGGSAKWSYHSVVFRDDSEAYNHYANGNWGGIVGVVRSAVVNSAL</sequence>
<organism evidence="2 3">
    <name type="scientific">Massilia varians</name>
    <dbReference type="NCBI Taxonomy" id="457921"/>
    <lineage>
        <taxon>Bacteria</taxon>
        <taxon>Pseudomonadati</taxon>
        <taxon>Pseudomonadota</taxon>
        <taxon>Betaproteobacteria</taxon>
        <taxon>Burkholderiales</taxon>
        <taxon>Oxalobacteraceae</taxon>
        <taxon>Telluria group</taxon>
        <taxon>Massilia</taxon>
    </lineage>
</organism>
<evidence type="ECO:0000256" key="1">
    <source>
        <dbReference type="SAM" id="Phobius"/>
    </source>
</evidence>
<feature type="transmembrane region" description="Helical" evidence="1">
    <location>
        <begin position="33"/>
        <end position="53"/>
    </location>
</feature>
<reference evidence="2" key="1">
    <citation type="submission" date="2022-11" db="EMBL/GenBank/DDBJ databases">
        <title>Isolation and characterization of PLA-degrading bacterium Massilia sp. from Antarctic soil.</title>
        <authorList>
            <person name="Sato K."/>
            <person name="Gomez-Fuentes C."/>
            <person name="Ahmad S.A."/>
            <person name="Zulkharnain A."/>
        </authorList>
    </citation>
    <scope>NUCLEOTIDE SEQUENCE</scope>
    <source>
        <strain evidence="2">N-3</strain>
    </source>
</reference>
<keyword evidence="1" id="KW-1133">Transmembrane helix</keyword>